<dbReference type="GO" id="GO:0000049">
    <property type="term" value="F:tRNA binding"/>
    <property type="evidence" value="ECO:0007669"/>
    <property type="project" value="InterPro"/>
</dbReference>
<evidence type="ECO:0000256" key="1">
    <source>
        <dbReference type="ARBA" id="ARBA00022490"/>
    </source>
</evidence>
<dbReference type="GO" id="GO:0032447">
    <property type="term" value="P:protein urmylation"/>
    <property type="evidence" value="ECO:0007669"/>
    <property type="project" value="UniProtKB-UniRule"/>
</dbReference>
<dbReference type="OrthoDB" id="25129at2759"/>
<feature type="compositionally biased region" description="Low complexity" evidence="4">
    <location>
        <begin position="410"/>
        <end position="421"/>
    </location>
</feature>
<accession>A0A9P6RCU0</accession>
<keyword evidence="2 3" id="KW-0819">tRNA processing</keyword>
<dbReference type="HAMAP" id="MF_03054">
    <property type="entry name" value="CTU2"/>
    <property type="match status" value="1"/>
</dbReference>
<evidence type="ECO:0000256" key="2">
    <source>
        <dbReference type="ARBA" id="ARBA00022694"/>
    </source>
</evidence>
<evidence type="ECO:0000313" key="5">
    <source>
        <dbReference type="EMBL" id="KAG0317609.1"/>
    </source>
</evidence>
<dbReference type="AlphaFoldDB" id="A0A9P6RCU0"/>
<feature type="region of interest" description="Disordered" evidence="4">
    <location>
        <begin position="410"/>
        <end position="464"/>
    </location>
</feature>
<dbReference type="Pfam" id="PF10288">
    <property type="entry name" value="CTU2"/>
    <property type="match status" value="1"/>
</dbReference>
<dbReference type="PANTHER" id="PTHR20882:SF14">
    <property type="entry name" value="CYTOPLASMIC TRNA 2-THIOLATION PROTEIN 2"/>
    <property type="match status" value="1"/>
</dbReference>
<proteinExistence type="inferred from homology"/>
<dbReference type="InterPro" id="IPR019407">
    <property type="entry name" value="CTU2"/>
</dbReference>
<dbReference type="Proteomes" id="UP000823405">
    <property type="component" value="Unassembled WGS sequence"/>
</dbReference>
<feature type="compositionally biased region" description="Low complexity" evidence="4">
    <location>
        <begin position="429"/>
        <end position="464"/>
    </location>
</feature>
<organism evidence="5 6">
    <name type="scientific">Linnemannia gamsii</name>
    <dbReference type="NCBI Taxonomy" id="64522"/>
    <lineage>
        <taxon>Eukaryota</taxon>
        <taxon>Fungi</taxon>
        <taxon>Fungi incertae sedis</taxon>
        <taxon>Mucoromycota</taxon>
        <taxon>Mortierellomycotina</taxon>
        <taxon>Mortierellomycetes</taxon>
        <taxon>Mortierellales</taxon>
        <taxon>Mortierellaceae</taxon>
        <taxon>Linnemannia</taxon>
    </lineage>
</organism>
<evidence type="ECO:0000313" key="6">
    <source>
        <dbReference type="Proteomes" id="UP000823405"/>
    </source>
</evidence>
<dbReference type="EMBL" id="JAAAIN010000234">
    <property type="protein sequence ID" value="KAG0317609.1"/>
    <property type="molecule type" value="Genomic_DNA"/>
</dbReference>
<dbReference type="SUPFAM" id="SSF52402">
    <property type="entry name" value="Adenine nucleotide alpha hydrolases-like"/>
    <property type="match status" value="1"/>
</dbReference>
<comment type="function">
    <text evidence="3">Plays a central role in 2-thiolation of mcm(5)S(2)U at tRNA wobble positions of tRNA(Lys), tRNA(Glu) and tRNA(Gln). May act by forming a heterodimer with NCS6 that ligates sulfur from thiocarboxylated URM1 onto the uridine of tRNAs at wobble position. Prior mcm(5) tRNA modification by the elongator complex is required for 2-thiolation. May also be involved in protein urmylation.</text>
</comment>
<dbReference type="GO" id="GO:0016779">
    <property type="term" value="F:nucleotidyltransferase activity"/>
    <property type="evidence" value="ECO:0007669"/>
    <property type="project" value="UniProtKB-UniRule"/>
</dbReference>
<name>A0A9P6RCU0_9FUNG</name>
<comment type="caution">
    <text evidence="5">The sequence shown here is derived from an EMBL/GenBank/DDBJ whole genome shotgun (WGS) entry which is preliminary data.</text>
</comment>
<keyword evidence="1 3" id="KW-0963">Cytoplasm</keyword>
<comment type="pathway">
    <text evidence="3">tRNA modification; 5-methoxycarbonylmethyl-2-thiouridine-tRNA biosynthesis.</text>
</comment>
<dbReference type="PANTHER" id="PTHR20882">
    <property type="entry name" value="CYTOPLASMIC TRNA 2-THIOLATION PROTEIN 2"/>
    <property type="match status" value="1"/>
</dbReference>
<comment type="subcellular location">
    <subcellularLocation>
        <location evidence="3">Cytoplasm</location>
    </subcellularLocation>
</comment>
<gene>
    <name evidence="3 5" type="primary">CTU2</name>
    <name evidence="3" type="synonym">NCS2</name>
    <name evidence="5" type="ORF">BGZ97_005124</name>
</gene>
<dbReference type="GO" id="GO:0002143">
    <property type="term" value="P:tRNA wobble position uridine thiolation"/>
    <property type="evidence" value="ECO:0007669"/>
    <property type="project" value="TreeGrafter"/>
</dbReference>
<dbReference type="GO" id="GO:0016783">
    <property type="term" value="F:sulfurtransferase activity"/>
    <property type="evidence" value="ECO:0007669"/>
    <property type="project" value="TreeGrafter"/>
</dbReference>
<dbReference type="InterPro" id="IPR014729">
    <property type="entry name" value="Rossmann-like_a/b/a_fold"/>
</dbReference>
<dbReference type="GO" id="GO:0005829">
    <property type="term" value="C:cytosol"/>
    <property type="evidence" value="ECO:0007669"/>
    <property type="project" value="TreeGrafter"/>
</dbReference>
<evidence type="ECO:0000256" key="3">
    <source>
        <dbReference type="HAMAP-Rule" id="MF_03054"/>
    </source>
</evidence>
<keyword evidence="6" id="KW-1185">Reference proteome</keyword>
<dbReference type="Gene3D" id="3.40.50.620">
    <property type="entry name" value="HUPs"/>
    <property type="match status" value="1"/>
</dbReference>
<protein>
    <recommendedName>
        <fullName evidence="3">Cytoplasmic tRNA 2-thiolation protein 2</fullName>
    </recommendedName>
</protein>
<reference evidence="5" key="1">
    <citation type="journal article" date="2020" name="Fungal Divers.">
        <title>Resolving the Mortierellaceae phylogeny through synthesis of multi-gene phylogenetics and phylogenomics.</title>
        <authorList>
            <person name="Vandepol N."/>
            <person name="Liber J."/>
            <person name="Desiro A."/>
            <person name="Na H."/>
            <person name="Kennedy M."/>
            <person name="Barry K."/>
            <person name="Grigoriev I.V."/>
            <person name="Miller A.N."/>
            <person name="O'Donnell K."/>
            <person name="Stajich J.E."/>
            <person name="Bonito G."/>
        </authorList>
    </citation>
    <scope>NUCLEOTIDE SEQUENCE</scope>
    <source>
        <strain evidence="5">NVP60</strain>
    </source>
</reference>
<comment type="similarity">
    <text evidence="3">Belongs to the CTU2/NCS2 family.</text>
</comment>
<sequence length="564" mass="61858">MSCSVEEPTMTIAEKRAKDRAVHVGFCCKCKHAKSTITVRYAEYCETALRNARPYRVITPENVMLAFSGGPSSRALIHLFDVFHSLPPEVATNKKQPKIYNDIHVCHIDESCLLEPAQDREQQDITSSSGSTMEQARSIAAGYGYSFHGVAIEDIYDPEWTDSRCFEAVVTLITSLPKDQLTTSGQAPELLSRIIPTPASSTSEEDAPKLSRQEKINKLKALLGACTTLTAKETVLQHFRSSLLIQLAKRGQCTILALGDSATRVAIQIIELTSIGRGYSLPHETSLLSNWVQDCKVIRPLKDCLVKELDSFCGLNGLELIERHNAQLDWTIKTKADIKSIRRLTDDFITGLDKEFPSTVATVCRTAAKLTPPEATYDQKCPLCLGPVQAGVQEWKRRITVTTAPGEVDTTITANTSNNTETETKDSPDGCCSSDAGGCCTSSQRPPCTSHQTTITTTTTTTTSPSTSTPFSSLLCYGCLTNLRDLDLKFMASQEDSSDELMSSTSFELPPYVAETIVHRMGFASLDEFEHRSVAAAPATAVDPQESLRTQIQEFLIPSDDEDE</sequence>
<evidence type="ECO:0000256" key="4">
    <source>
        <dbReference type="SAM" id="MobiDB-lite"/>
    </source>
</evidence>